<dbReference type="AlphaFoldDB" id="A0AAQ4DK27"/>
<feature type="transmembrane region" description="Helical" evidence="1">
    <location>
        <begin position="262"/>
        <end position="281"/>
    </location>
</feature>
<dbReference type="Proteomes" id="UP001321473">
    <property type="component" value="Unassembled WGS sequence"/>
</dbReference>
<sequence length="391" mass="44926">MPKSVRRKILEADVRPECTAGLLRTIRAFQNLEPWALKLFDSSGKLPTGLLQGSRVELGAFDECLETVALDSFGEVFTHGQYCNLLVYFKNATAIQQRIDSVSSILHPKFTYFKNYFSVEEVPALRLAICFVQDCNEQDLQALVDTGIIIAAVIFSTWVDYCTKNKPKWQKEHSTLHELCKGFSLISNTRMLLRVADKANAEQHALQFLHGMRFWCIVHIVLCHCGQTMSDSWSRLLNLLILSDDWSFMIITAGFSSVGTFFFLRTCIPLFFIIMCMYLLPRFVTGPDTKAFFQKMYREMEVHWWHLLVMIRNFFDITPWVTLFNSVLIWSFQLAFLSFLACEAPTGALDKLLFGMLTGGRRSKRQELKPNCNGNIQKPEIKIEDTVISRC</sequence>
<reference evidence="3 4" key="1">
    <citation type="journal article" date="2023" name="Arcadia Sci">
        <title>De novo assembly of a long-read Amblyomma americanum tick genome.</title>
        <authorList>
            <person name="Chou S."/>
            <person name="Poskanzer K.E."/>
            <person name="Rollins M."/>
            <person name="Thuy-Boun P.S."/>
        </authorList>
    </citation>
    <scope>NUCLEOTIDE SEQUENCE [LARGE SCALE GENOMIC DNA]</scope>
    <source>
        <strain evidence="3">F_SG_1</strain>
        <tissue evidence="3">Salivary glands</tissue>
    </source>
</reference>
<evidence type="ECO:0000313" key="4">
    <source>
        <dbReference type="Proteomes" id="UP001321473"/>
    </source>
</evidence>
<dbReference type="Pfam" id="PF20146">
    <property type="entry name" value="NRF"/>
    <property type="match status" value="1"/>
</dbReference>
<keyword evidence="1" id="KW-0812">Transmembrane</keyword>
<keyword evidence="4" id="KW-1185">Reference proteome</keyword>
<dbReference type="PANTHER" id="PTHR11161:SF0">
    <property type="entry name" value="O-ACYLTRANSFERASE LIKE PROTEIN"/>
    <property type="match status" value="1"/>
</dbReference>
<dbReference type="PANTHER" id="PTHR11161">
    <property type="entry name" value="O-ACYLTRANSFERASE"/>
    <property type="match status" value="1"/>
</dbReference>
<evidence type="ECO:0000256" key="1">
    <source>
        <dbReference type="SAM" id="Phobius"/>
    </source>
</evidence>
<dbReference type="InterPro" id="IPR052728">
    <property type="entry name" value="O2_lipid_transport_reg"/>
</dbReference>
<proteinExistence type="predicted"/>
<comment type="caution">
    <text evidence="3">The sequence shown here is derived from an EMBL/GenBank/DDBJ whole genome shotgun (WGS) entry which is preliminary data.</text>
</comment>
<organism evidence="3 4">
    <name type="scientific">Amblyomma americanum</name>
    <name type="common">Lone star tick</name>
    <dbReference type="NCBI Taxonomy" id="6943"/>
    <lineage>
        <taxon>Eukaryota</taxon>
        <taxon>Metazoa</taxon>
        <taxon>Ecdysozoa</taxon>
        <taxon>Arthropoda</taxon>
        <taxon>Chelicerata</taxon>
        <taxon>Arachnida</taxon>
        <taxon>Acari</taxon>
        <taxon>Parasitiformes</taxon>
        <taxon>Ixodida</taxon>
        <taxon>Ixodoidea</taxon>
        <taxon>Ixodidae</taxon>
        <taxon>Amblyomminae</taxon>
        <taxon>Amblyomma</taxon>
    </lineage>
</organism>
<evidence type="ECO:0000313" key="3">
    <source>
        <dbReference type="EMBL" id="KAK8762817.1"/>
    </source>
</evidence>
<evidence type="ECO:0000259" key="2">
    <source>
        <dbReference type="SMART" id="SM00703"/>
    </source>
</evidence>
<feature type="transmembrane region" description="Helical" evidence="1">
    <location>
        <begin position="327"/>
        <end position="354"/>
    </location>
</feature>
<keyword evidence="1" id="KW-1133">Transmembrane helix</keyword>
<accession>A0AAQ4DK27</accession>
<dbReference type="InterPro" id="IPR006621">
    <property type="entry name" value="Nose-resist-to-fluoxetine_N"/>
</dbReference>
<gene>
    <name evidence="3" type="ORF">V5799_025918</name>
</gene>
<feature type="domain" description="Nose resistant-to-fluoxetine protein N-terminal" evidence="2">
    <location>
        <begin position="15"/>
        <end position="164"/>
    </location>
</feature>
<protein>
    <recommendedName>
        <fullName evidence="2">Nose resistant-to-fluoxetine protein N-terminal domain-containing protein</fullName>
    </recommendedName>
</protein>
<name>A0AAQ4DK27_AMBAM</name>
<dbReference type="EMBL" id="JARKHS020029758">
    <property type="protein sequence ID" value="KAK8762817.1"/>
    <property type="molecule type" value="Genomic_DNA"/>
</dbReference>
<dbReference type="SMART" id="SM00703">
    <property type="entry name" value="NRF"/>
    <property type="match status" value="1"/>
</dbReference>
<keyword evidence="1" id="KW-0472">Membrane</keyword>